<proteinExistence type="predicted"/>
<keyword evidence="2" id="KW-1185">Reference proteome</keyword>
<evidence type="ECO:0000313" key="1">
    <source>
        <dbReference type="EMBL" id="EYF08102.1"/>
    </source>
</evidence>
<dbReference type="InterPro" id="IPR011990">
    <property type="entry name" value="TPR-like_helical_dom_sf"/>
</dbReference>
<protein>
    <submittedName>
        <fullName evidence="1">Uncharacterized protein</fullName>
    </submittedName>
</protein>
<dbReference type="RefSeq" id="WP_044236023.1">
    <property type="nucleotide sequence ID" value="NZ_ASRX01000005.1"/>
</dbReference>
<dbReference type="STRING" id="1192034.CAP_5862"/>
<name>A0A017TGS5_9BACT</name>
<dbReference type="Proteomes" id="UP000019678">
    <property type="component" value="Unassembled WGS sequence"/>
</dbReference>
<comment type="caution">
    <text evidence="1">The sequence shown here is derived from an EMBL/GenBank/DDBJ whole genome shotgun (WGS) entry which is preliminary data.</text>
</comment>
<organism evidence="1 2">
    <name type="scientific">Chondromyces apiculatus DSM 436</name>
    <dbReference type="NCBI Taxonomy" id="1192034"/>
    <lineage>
        <taxon>Bacteria</taxon>
        <taxon>Pseudomonadati</taxon>
        <taxon>Myxococcota</taxon>
        <taxon>Polyangia</taxon>
        <taxon>Polyangiales</taxon>
        <taxon>Polyangiaceae</taxon>
        <taxon>Chondromyces</taxon>
    </lineage>
</organism>
<dbReference type="OrthoDB" id="9823833at2"/>
<sequence length="460" mass="49436">MESYARPLRELADALSWFVRARELRVLHVRTTADLRATSLRLVAAQELHPENRSPWVVLEDPSTATSEGWLERLERLRTQHAVRRERMAQEGEALPDLPPRPAAAEPFAAFGAQLVQLLQAKASWHEGIVVVFAPSRIEHPRPLLDALCALLDAPALAAVRWAVVEPEPSLLDPLAAHVGEQRSMCVVCHVDEDEAQAELAQRIDAAEQIPAGISGPARVGAAWPPGISPPTRRDRPLVHPAEIDALLEKEGVDLPLAGTAGVELGHAVLRGAQALRRGDPVEAVQHQARARDICVNARLPRETILMNLVLGAYLLAAGDAGRATRTYAAASELAENEAVLDLAAQAQLALGAIHLRAGERADAAVAYARAAALARNAGITILAIEALRLAGQAQLDLGNRDEASRLWTAALDAAEHAPPEEAKVTSAAEVARSLAALLRDRGRHAEAHALEARSWDFEA</sequence>
<reference evidence="1 2" key="1">
    <citation type="submission" date="2013-05" db="EMBL/GenBank/DDBJ databases">
        <title>Genome assembly of Chondromyces apiculatus DSM 436.</title>
        <authorList>
            <person name="Sharma G."/>
            <person name="Khatri I."/>
            <person name="Kaur C."/>
            <person name="Mayilraj S."/>
            <person name="Subramanian S."/>
        </authorList>
    </citation>
    <scope>NUCLEOTIDE SEQUENCE [LARGE SCALE GENOMIC DNA]</scope>
    <source>
        <strain evidence="1 2">DSM 436</strain>
    </source>
</reference>
<dbReference type="EMBL" id="ASRX01000005">
    <property type="protein sequence ID" value="EYF08102.1"/>
    <property type="molecule type" value="Genomic_DNA"/>
</dbReference>
<accession>A0A017TGS5</accession>
<dbReference type="eggNOG" id="COG0457">
    <property type="taxonomic scope" value="Bacteria"/>
</dbReference>
<evidence type="ECO:0000313" key="2">
    <source>
        <dbReference type="Proteomes" id="UP000019678"/>
    </source>
</evidence>
<dbReference type="SUPFAM" id="SSF48452">
    <property type="entry name" value="TPR-like"/>
    <property type="match status" value="1"/>
</dbReference>
<gene>
    <name evidence="1" type="ORF">CAP_5862</name>
</gene>
<dbReference type="Gene3D" id="1.25.40.10">
    <property type="entry name" value="Tetratricopeptide repeat domain"/>
    <property type="match status" value="1"/>
</dbReference>
<dbReference type="AlphaFoldDB" id="A0A017TGS5"/>